<feature type="binding site" description="axial binding residue" evidence="9">
    <location>
        <position position="68"/>
    </location>
    <ligand>
        <name>heme c</name>
        <dbReference type="ChEBI" id="CHEBI:61717"/>
        <label>1</label>
    </ligand>
    <ligandPart>
        <name>Fe</name>
        <dbReference type="ChEBI" id="CHEBI:18248"/>
    </ligandPart>
</feature>
<feature type="binding site" description="covalent" evidence="8">
    <location>
        <position position="163"/>
    </location>
    <ligand>
        <name>heme c</name>
        <dbReference type="ChEBI" id="CHEBI:61717"/>
        <label>2</label>
    </ligand>
</feature>
<evidence type="ECO:0000256" key="1">
    <source>
        <dbReference type="ARBA" id="ARBA00004418"/>
    </source>
</evidence>
<comment type="PTM">
    <text evidence="8">Binds 2 heme c groups covalently per subunit.</text>
</comment>
<dbReference type="RefSeq" id="WP_113064194.1">
    <property type="nucleotide sequence ID" value="NZ_JAAZQD010000002.1"/>
</dbReference>
<dbReference type="Pfam" id="PF00034">
    <property type="entry name" value="Cytochrom_C"/>
    <property type="match status" value="2"/>
</dbReference>
<dbReference type="PANTHER" id="PTHR33751:SF9">
    <property type="entry name" value="CYTOCHROME C4"/>
    <property type="match status" value="1"/>
</dbReference>
<dbReference type="InterPro" id="IPR008168">
    <property type="entry name" value="Cyt_C_IC"/>
</dbReference>
<feature type="binding site" description="axial binding residue" evidence="9">
    <location>
        <position position="107"/>
    </location>
    <ligand>
        <name>heme c</name>
        <dbReference type="ChEBI" id="CHEBI:61717"/>
        <label>1</label>
    </ligand>
    <ligandPart>
        <name>Fe</name>
        <dbReference type="ChEBI" id="CHEBI:18248"/>
    </ligandPart>
</feature>
<dbReference type="Proteomes" id="UP000541636">
    <property type="component" value="Unassembled WGS sequence"/>
</dbReference>
<evidence type="ECO:0000256" key="6">
    <source>
        <dbReference type="ARBA" id="ARBA00022982"/>
    </source>
</evidence>
<gene>
    <name evidence="12" type="ORF">HF690_05950</name>
</gene>
<dbReference type="EMBL" id="JAAZQD010000002">
    <property type="protein sequence ID" value="NKZ38500.1"/>
    <property type="molecule type" value="Genomic_DNA"/>
</dbReference>
<feature type="binding site" description="axial binding residue" evidence="9">
    <location>
        <position position="209"/>
    </location>
    <ligand>
        <name>heme c</name>
        <dbReference type="ChEBI" id="CHEBI:61717"/>
        <label>2</label>
    </ligand>
    <ligandPart>
        <name>Fe</name>
        <dbReference type="ChEBI" id="CHEBI:18248"/>
    </ligandPart>
</feature>
<evidence type="ECO:0000256" key="4">
    <source>
        <dbReference type="ARBA" id="ARBA00022723"/>
    </source>
</evidence>
<evidence type="ECO:0000256" key="9">
    <source>
        <dbReference type="PIRSR" id="PIRSR000005-2"/>
    </source>
</evidence>
<accession>A0A846ZLT7</accession>
<comment type="caution">
    <text evidence="12">The sequence shown here is derived from an EMBL/GenBank/DDBJ whole genome shotgun (WGS) entry which is preliminary data.</text>
</comment>
<dbReference type="GO" id="GO:0020037">
    <property type="term" value="F:heme binding"/>
    <property type="evidence" value="ECO:0007669"/>
    <property type="project" value="InterPro"/>
</dbReference>
<evidence type="ECO:0000313" key="12">
    <source>
        <dbReference type="EMBL" id="NKZ38500.1"/>
    </source>
</evidence>
<feature type="domain" description="Cytochrome c" evidence="11">
    <location>
        <begin position="52"/>
        <end position="130"/>
    </location>
</feature>
<keyword evidence="7 9" id="KW-0408">Iron</keyword>
<feature type="binding site" description="covalent" evidence="8">
    <location>
        <position position="67"/>
    </location>
    <ligand>
        <name>heme c</name>
        <dbReference type="ChEBI" id="CHEBI:61717"/>
        <label>1</label>
    </ligand>
</feature>
<feature type="binding site" description="covalent" evidence="8">
    <location>
        <position position="160"/>
    </location>
    <ligand>
        <name>heme c</name>
        <dbReference type="ChEBI" id="CHEBI:61717"/>
        <label>2</label>
    </ligand>
</feature>
<dbReference type="Gene3D" id="1.10.760.10">
    <property type="entry name" value="Cytochrome c-like domain"/>
    <property type="match status" value="2"/>
</dbReference>
<comment type="subcellular location">
    <subcellularLocation>
        <location evidence="1">Periplasm</location>
    </subcellularLocation>
</comment>
<name>A0A846ZLT7_9GAMM</name>
<keyword evidence="10" id="KW-0732">Signal</keyword>
<evidence type="ECO:0000256" key="5">
    <source>
        <dbReference type="ARBA" id="ARBA00022764"/>
    </source>
</evidence>
<organism evidence="12 13">
    <name type="scientific">Oleiagrimonas citrea</name>
    <dbReference type="NCBI Taxonomy" id="1665687"/>
    <lineage>
        <taxon>Bacteria</taxon>
        <taxon>Pseudomonadati</taxon>
        <taxon>Pseudomonadota</taxon>
        <taxon>Gammaproteobacteria</taxon>
        <taxon>Lysobacterales</taxon>
        <taxon>Rhodanobacteraceae</taxon>
        <taxon>Oleiagrimonas</taxon>
    </lineage>
</organism>
<dbReference type="GO" id="GO:0009055">
    <property type="term" value="F:electron transfer activity"/>
    <property type="evidence" value="ECO:0007669"/>
    <property type="project" value="InterPro"/>
</dbReference>
<evidence type="ECO:0000256" key="8">
    <source>
        <dbReference type="PIRSR" id="PIRSR000005-1"/>
    </source>
</evidence>
<keyword evidence="2" id="KW-0813">Transport</keyword>
<dbReference type="AlphaFoldDB" id="A0A846ZLT7"/>
<protein>
    <submittedName>
        <fullName evidence="12">Cytochrome c4</fullName>
    </submittedName>
</protein>
<evidence type="ECO:0000259" key="11">
    <source>
        <dbReference type="PROSITE" id="PS51007"/>
    </source>
</evidence>
<proteinExistence type="predicted"/>
<keyword evidence="4 9" id="KW-0479">Metal-binding</keyword>
<evidence type="ECO:0000256" key="3">
    <source>
        <dbReference type="ARBA" id="ARBA00022617"/>
    </source>
</evidence>
<feature type="chain" id="PRO_5032804414" evidence="10">
    <location>
        <begin position="21"/>
        <end position="244"/>
    </location>
</feature>
<keyword evidence="5" id="KW-0574">Periplasm</keyword>
<dbReference type="GO" id="GO:0042597">
    <property type="term" value="C:periplasmic space"/>
    <property type="evidence" value="ECO:0007669"/>
    <property type="project" value="UniProtKB-SubCell"/>
</dbReference>
<keyword evidence="3 8" id="KW-0349">Heme</keyword>
<dbReference type="PROSITE" id="PS51007">
    <property type="entry name" value="CYTC"/>
    <property type="match status" value="2"/>
</dbReference>
<feature type="signal peptide" evidence="10">
    <location>
        <begin position="1"/>
        <end position="20"/>
    </location>
</feature>
<dbReference type="GO" id="GO:0005506">
    <property type="term" value="F:iron ion binding"/>
    <property type="evidence" value="ECO:0007669"/>
    <property type="project" value="InterPro"/>
</dbReference>
<dbReference type="SUPFAM" id="SSF46626">
    <property type="entry name" value="Cytochrome c"/>
    <property type="match status" value="2"/>
</dbReference>
<evidence type="ECO:0000256" key="10">
    <source>
        <dbReference type="SAM" id="SignalP"/>
    </source>
</evidence>
<keyword evidence="13" id="KW-1185">Reference proteome</keyword>
<dbReference type="InterPro" id="IPR024167">
    <property type="entry name" value="Cytochrome_c4-like"/>
</dbReference>
<sequence>MSFRRVVALAATLVAGAAMAQSAPQQAAPAAAGSSAQMAAAAPAKPTGPLPGDAKAGQAKAAVCGACHGMDGNSSDAQYPKLAGQNEEYISRQLHNFKSGKRQNPIMLGFASQLSEQDMDDVGAYFMTKRSRPGVADEKLAEAGGKLYREGDASRGIPACMACHGPDGRGNPGAVYPQLAGQHAQYLQKTLTAWHDGTVWGSDDHSKIMPAIAKRLTTQDIAAVSSYLEGLHTAADSKAESAAP</sequence>
<keyword evidence="6" id="KW-0249">Electron transport</keyword>
<evidence type="ECO:0000313" key="13">
    <source>
        <dbReference type="Proteomes" id="UP000541636"/>
    </source>
</evidence>
<dbReference type="PIRSF" id="PIRSF000005">
    <property type="entry name" value="Cytochrome_c4"/>
    <property type="match status" value="1"/>
</dbReference>
<evidence type="ECO:0000256" key="2">
    <source>
        <dbReference type="ARBA" id="ARBA00022448"/>
    </source>
</evidence>
<feature type="binding site" description="covalent" evidence="8">
    <location>
        <position position="64"/>
    </location>
    <ligand>
        <name>heme c</name>
        <dbReference type="ChEBI" id="CHEBI:61717"/>
        <label>1</label>
    </ligand>
</feature>
<feature type="domain" description="Cytochrome c" evidence="11">
    <location>
        <begin position="139"/>
        <end position="232"/>
    </location>
</feature>
<dbReference type="PANTHER" id="PTHR33751">
    <property type="entry name" value="CBB3-TYPE CYTOCHROME C OXIDASE SUBUNIT FIXP"/>
    <property type="match status" value="1"/>
</dbReference>
<dbReference type="PRINTS" id="PR00605">
    <property type="entry name" value="CYTCHROMECIC"/>
</dbReference>
<evidence type="ECO:0000256" key="7">
    <source>
        <dbReference type="ARBA" id="ARBA00023004"/>
    </source>
</evidence>
<dbReference type="InterPro" id="IPR009056">
    <property type="entry name" value="Cyt_c-like_dom"/>
</dbReference>
<reference evidence="12 13" key="1">
    <citation type="journal article" date="2017" name="Int. J. Syst. Evol. Microbiol.">
        <title>Oleiagrimonas citrea sp. nov., a marine bacterium isolated from tidal flat sediment and emended description of the genus Oleiagrimonas Fang et al. 2015 and Oleiagrimonas soli.</title>
        <authorList>
            <person name="Yang S.H."/>
            <person name="Seo H.S."/>
            <person name="Seong C.N."/>
            <person name="Kwon K.K."/>
        </authorList>
    </citation>
    <scope>NUCLEOTIDE SEQUENCE [LARGE SCALE GENOMIC DNA]</scope>
    <source>
        <strain evidence="12 13">MEBiC09124</strain>
    </source>
</reference>
<dbReference type="InterPro" id="IPR036909">
    <property type="entry name" value="Cyt_c-like_dom_sf"/>
</dbReference>
<feature type="binding site" description="axial binding residue" evidence="9">
    <location>
        <position position="164"/>
    </location>
    <ligand>
        <name>heme c</name>
        <dbReference type="ChEBI" id="CHEBI:61717"/>
        <label>2</label>
    </ligand>
    <ligandPart>
        <name>Fe</name>
        <dbReference type="ChEBI" id="CHEBI:18248"/>
    </ligandPart>
</feature>
<dbReference type="InterPro" id="IPR050597">
    <property type="entry name" value="Cytochrome_c_Oxidase_Subunit"/>
</dbReference>